<evidence type="ECO:0000313" key="1">
    <source>
        <dbReference type="EMBL" id="KKM61222.1"/>
    </source>
</evidence>
<name>A0A0F9LVW9_9ZZZZ</name>
<dbReference type="EMBL" id="LAZR01011524">
    <property type="protein sequence ID" value="KKM61222.1"/>
    <property type="molecule type" value="Genomic_DNA"/>
</dbReference>
<reference evidence="1" key="1">
    <citation type="journal article" date="2015" name="Nature">
        <title>Complex archaea that bridge the gap between prokaryotes and eukaryotes.</title>
        <authorList>
            <person name="Spang A."/>
            <person name="Saw J.H."/>
            <person name="Jorgensen S.L."/>
            <person name="Zaremba-Niedzwiedzka K."/>
            <person name="Martijn J."/>
            <person name="Lind A.E."/>
            <person name="van Eijk R."/>
            <person name="Schleper C."/>
            <person name="Guy L."/>
            <person name="Ettema T.J."/>
        </authorList>
    </citation>
    <scope>NUCLEOTIDE SEQUENCE</scope>
</reference>
<proteinExistence type="predicted"/>
<gene>
    <name evidence="1" type="ORF">LCGC14_1533840</name>
</gene>
<comment type="caution">
    <text evidence="1">The sequence shown here is derived from an EMBL/GenBank/DDBJ whole genome shotgun (WGS) entry which is preliminary data.</text>
</comment>
<accession>A0A0F9LVW9</accession>
<dbReference type="AlphaFoldDB" id="A0A0F9LVW9"/>
<sequence>MPDVRIKTPNLDDIFNKWKQKAVRKDRKKMEKEFGTKGAMFSLDA</sequence>
<protein>
    <submittedName>
        <fullName evidence="1">Uncharacterized protein</fullName>
    </submittedName>
</protein>
<feature type="non-terminal residue" evidence="1">
    <location>
        <position position="45"/>
    </location>
</feature>
<organism evidence="1">
    <name type="scientific">marine sediment metagenome</name>
    <dbReference type="NCBI Taxonomy" id="412755"/>
    <lineage>
        <taxon>unclassified sequences</taxon>
        <taxon>metagenomes</taxon>
        <taxon>ecological metagenomes</taxon>
    </lineage>
</organism>